<evidence type="ECO:0000256" key="1">
    <source>
        <dbReference type="SAM" id="Phobius"/>
    </source>
</evidence>
<protein>
    <submittedName>
        <fullName evidence="2">Signaling protein</fullName>
    </submittedName>
</protein>
<comment type="caution">
    <text evidence="2">The sequence shown here is derived from an EMBL/GenBank/DDBJ whole genome shotgun (WGS) entry which is preliminary data.</text>
</comment>
<feature type="transmembrane region" description="Helical" evidence="1">
    <location>
        <begin position="7"/>
        <end position="25"/>
    </location>
</feature>
<evidence type="ECO:0000313" key="2">
    <source>
        <dbReference type="EMBL" id="RUO64825.1"/>
    </source>
</evidence>
<dbReference type="OrthoDB" id="6238369at2"/>
<evidence type="ECO:0000313" key="3">
    <source>
        <dbReference type="Proteomes" id="UP000288058"/>
    </source>
</evidence>
<dbReference type="Proteomes" id="UP000288058">
    <property type="component" value="Unassembled WGS sequence"/>
</dbReference>
<keyword evidence="3" id="KW-1185">Reference proteome</keyword>
<name>A0A432YT00_9GAMM</name>
<dbReference type="AlphaFoldDB" id="A0A432YT00"/>
<sequence length="143" mass="16404">MDLKRRLLPIAIALAMVAVLFVSWTPNWESPTWLRSEKPYVAFQFELEGDATKSVENLAFDISNRLDVRHEWHRVDDGAAEWQVTLVFREQQDAVQIDTTVKRQKQVVDHIVVRGEKAVANELADRVVALLSSRIEKAHKNAD</sequence>
<reference evidence="3" key="1">
    <citation type="journal article" date="2018" name="Front. Microbiol.">
        <title>Genome-Based Analysis Reveals the Taxonomy and Diversity of the Family Idiomarinaceae.</title>
        <authorList>
            <person name="Liu Y."/>
            <person name="Lai Q."/>
            <person name="Shao Z."/>
        </authorList>
    </citation>
    <scope>NUCLEOTIDE SEQUENCE [LARGE SCALE GENOMIC DNA]</scope>
    <source>
        <strain evidence="3">R22</strain>
    </source>
</reference>
<dbReference type="RefSeq" id="WP_126782972.1">
    <property type="nucleotide sequence ID" value="NZ_PIQC01000009.1"/>
</dbReference>
<proteinExistence type="predicted"/>
<keyword evidence="1" id="KW-0812">Transmembrane</keyword>
<keyword evidence="1" id="KW-0472">Membrane</keyword>
<organism evidence="2 3">
    <name type="scientific">Idiomarina ramblicola</name>
    <dbReference type="NCBI Taxonomy" id="263724"/>
    <lineage>
        <taxon>Bacteria</taxon>
        <taxon>Pseudomonadati</taxon>
        <taxon>Pseudomonadota</taxon>
        <taxon>Gammaproteobacteria</taxon>
        <taxon>Alteromonadales</taxon>
        <taxon>Idiomarinaceae</taxon>
        <taxon>Idiomarina</taxon>
    </lineage>
</organism>
<dbReference type="EMBL" id="PIQC01000009">
    <property type="protein sequence ID" value="RUO64825.1"/>
    <property type="molecule type" value="Genomic_DNA"/>
</dbReference>
<keyword evidence="1" id="KW-1133">Transmembrane helix</keyword>
<accession>A0A432YT00</accession>
<gene>
    <name evidence="2" type="ORF">CWI78_11670</name>
</gene>